<sequence length="914" mass="99133">MTSNNPSTGHNGRSNRGSNMNSANVGSDRSRPSHGSMGKGFGSSNGHWNTNIWGRGADQQSNSEIAFEGKAGSSSLLSSSESDGWNSRPNLPWSTINTSGSALSRGPNSSMTTSPVQTRTNDRSAASLSEAAEASSYFSLPTKSAISGSSGSAAHQPYFNGRAEGISPSNDGISLANFGGFRNNDNRRHANTATFGSSPVGSGFPIKPGFPNLDNSRAEEVSSSMAMSGFPQALPDFMPQHVSRNSYAHVSHNSASFAPQRPAHSSYPSFHSETQGFEGRSGSVDINSSLGKLQLNEGSISAQPNSRPGFMSHQSYDNAIHRLNYQGASDEFTYQIASGYGSENVTADLPLAYQTARSRVAEGNTISPVEFNRMESPFYGHENGAHYRNSSTGPLSESQAALLSKIRADQELAQQSANSLQRVAFGPGYDLNVGYQTAQRLNGMSGFYHPAAHLGAAALVQRGHREDPSSQVVRSAVLEDFRANSKGNKRYELKDIYGHIVEFSGDQHGSRFIQQKLETANSDEKEQVFREIQSNSLQLMTDVFGNYVVQKLFEHGNQTQKKILANQMKGHILSLSTQMYGCRVVQKALEHILTDQQASMVKELENHVLRCVRDQNGNHVIQKAIERVPSEYVQFIINAFKGQVDKLAAHPYGCRVIQRMLEHCEEEDRESILAELHACTAKLIPDQFGNYVIQHVIENGEEKDRSRMINVVISHLLTYSKHKFASNVVEKSIEFGEESQRRQIINTLTAFEKGDTALIAMMRDQYGNYVIQKVLGQLQDSSEEKYALSVRIQSSLDQIKRFSYGKQIIAIEKLIAGTNPTSGGPVPQPATSTTPPNSHKSSPQPSKRAVNGVESGRAPVVGAAPPTPPPTDSQSGADSSSEYKTITKTTVTPLAESESAEADSSASAEVSGAT</sequence>
<feature type="repeat" description="Pumilio" evidence="10">
    <location>
        <begin position="495"/>
        <end position="530"/>
    </location>
</feature>
<evidence type="ECO:0000313" key="13">
    <source>
        <dbReference type="EMBL" id="RAL08302.1"/>
    </source>
</evidence>
<feature type="repeat" description="Pumilio" evidence="10">
    <location>
        <begin position="639"/>
        <end position="674"/>
    </location>
</feature>
<evidence type="ECO:0000256" key="9">
    <source>
        <dbReference type="ARBA" id="ARBA00081811"/>
    </source>
</evidence>
<comment type="function">
    <text evidence="7">RNA-binding nucleolar protein required for pre-rRNA processing. Involved in production of 18S rRNA and assembly of small ribosomal subunit.</text>
</comment>
<feature type="compositionally biased region" description="Polar residues" evidence="11">
    <location>
        <begin position="829"/>
        <end position="845"/>
    </location>
</feature>
<feature type="compositionally biased region" description="Low complexity" evidence="11">
    <location>
        <begin position="73"/>
        <end position="82"/>
    </location>
</feature>
<keyword evidence="5" id="KW-0677">Repeat</keyword>
<feature type="domain" description="PUM-HD" evidence="12">
    <location>
        <begin position="473"/>
        <end position="816"/>
    </location>
</feature>
<feature type="compositionally biased region" description="Low complexity" evidence="11">
    <location>
        <begin position="9"/>
        <end position="24"/>
    </location>
</feature>
<dbReference type="InterPro" id="IPR001313">
    <property type="entry name" value="Pumilio_RNA-bd_rpt"/>
</dbReference>
<dbReference type="Gene3D" id="1.25.10.10">
    <property type="entry name" value="Leucine-rich Repeat Variant"/>
    <property type="match status" value="1"/>
</dbReference>
<dbReference type="InterPro" id="IPR033133">
    <property type="entry name" value="PUM-HD"/>
</dbReference>
<evidence type="ECO:0000256" key="4">
    <source>
        <dbReference type="ARBA" id="ARBA00022552"/>
    </source>
</evidence>
<feature type="repeat" description="Pumilio" evidence="10">
    <location>
        <begin position="675"/>
        <end position="710"/>
    </location>
</feature>
<evidence type="ECO:0000256" key="11">
    <source>
        <dbReference type="SAM" id="MobiDB-lite"/>
    </source>
</evidence>
<evidence type="ECO:0000256" key="8">
    <source>
        <dbReference type="ARBA" id="ARBA00060736"/>
    </source>
</evidence>
<evidence type="ECO:0000256" key="3">
    <source>
        <dbReference type="ARBA" id="ARBA00022517"/>
    </source>
</evidence>
<dbReference type="CDD" id="cd07920">
    <property type="entry name" value="Pumilio"/>
    <property type="match status" value="1"/>
</dbReference>
<feature type="compositionally biased region" description="Polar residues" evidence="11">
    <location>
        <begin position="44"/>
        <end position="64"/>
    </location>
</feature>
<dbReference type="EMBL" id="KZ824316">
    <property type="protein sequence ID" value="RAL08302.1"/>
    <property type="molecule type" value="Genomic_DNA"/>
</dbReference>
<feature type="repeat" description="Pumilio" evidence="10">
    <location>
        <begin position="750"/>
        <end position="789"/>
    </location>
</feature>
<feature type="region of interest" description="Disordered" evidence="11">
    <location>
        <begin position="1"/>
        <end position="128"/>
    </location>
</feature>
<dbReference type="Pfam" id="PF00806">
    <property type="entry name" value="PUF"/>
    <property type="match status" value="8"/>
</dbReference>
<dbReference type="PANTHER" id="PTHR12537:SF12">
    <property type="entry name" value="MATERNAL PROTEIN PUMILIO"/>
    <property type="match status" value="1"/>
</dbReference>
<dbReference type="FunFam" id="1.25.10.10:FF:000004">
    <property type="entry name" value="Pumilio homolog 1 isoform 2"/>
    <property type="match status" value="1"/>
</dbReference>
<dbReference type="SMART" id="SM00025">
    <property type="entry name" value="Pumilio"/>
    <property type="match status" value="8"/>
</dbReference>
<feature type="region of interest" description="Disordered" evidence="11">
    <location>
        <begin position="818"/>
        <end position="914"/>
    </location>
</feature>
<dbReference type="SUPFAM" id="SSF48371">
    <property type="entry name" value="ARM repeat"/>
    <property type="match status" value="1"/>
</dbReference>
<evidence type="ECO:0000313" key="14">
    <source>
        <dbReference type="Proteomes" id="UP000248961"/>
    </source>
</evidence>
<evidence type="ECO:0000256" key="10">
    <source>
        <dbReference type="PROSITE-ProRule" id="PRU00317"/>
    </source>
</evidence>
<feature type="compositionally biased region" description="Polar residues" evidence="11">
    <location>
        <begin position="872"/>
        <end position="892"/>
    </location>
</feature>
<comment type="similarity">
    <text evidence="8">Belongs to the PUF3 family.</text>
</comment>
<dbReference type="InterPro" id="IPR016024">
    <property type="entry name" value="ARM-type_fold"/>
</dbReference>
<dbReference type="RefSeq" id="XP_025547456.1">
    <property type="nucleotide sequence ID" value="XM_025690645.1"/>
</dbReference>
<evidence type="ECO:0000256" key="7">
    <source>
        <dbReference type="ARBA" id="ARBA00024893"/>
    </source>
</evidence>
<dbReference type="Proteomes" id="UP000248961">
    <property type="component" value="Unassembled WGS sequence"/>
</dbReference>
<evidence type="ECO:0000259" key="12">
    <source>
        <dbReference type="PROSITE" id="PS50303"/>
    </source>
</evidence>
<feature type="compositionally biased region" description="Low complexity" evidence="11">
    <location>
        <begin position="902"/>
        <end position="914"/>
    </location>
</feature>
<dbReference type="GO" id="GO:0006364">
    <property type="term" value="P:rRNA processing"/>
    <property type="evidence" value="ECO:0007669"/>
    <property type="project" value="UniProtKB-KW"/>
</dbReference>
<feature type="region of interest" description="Disordered" evidence="11">
    <location>
        <begin position="189"/>
        <end position="216"/>
    </location>
</feature>
<keyword evidence="3" id="KW-0690">Ribosome biogenesis</keyword>
<evidence type="ECO:0000256" key="5">
    <source>
        <dbReference type="ARBA" id="ARBA00022737"/>
    </source>
</evidence>
<comment type="subcellular location">
    <subcellularLocation>
        <location evidence="1">Cytoplasm</location>
    </subcellularLocation>
</comment>
<dbReference type="AlphaFoldDB" id="A0A395HK44"/>
<feature type="compositionally biased region" description="Polar residues" evidence="11">
    <location>
        <begin position="266"/>
        <end position="275"/>
    </location>
</feature>
<feature type="region of interest" description="Disordered" evidence="11">
    <location>
        <begin position="256"/>
        <end position="280"/>
    </location>
</feature>
<dbReference type="PROSITE" id="PS50302">
    <property type="entry name" value="PUM"/>
    <property type="match status" value="8"/>
</dbReference>
<accession>A0A395HK44</accession>
<reference evidence="13 14" key="1">
    <citation type="submission" date="2018-02" db="EMBL/GenBank/DDBJ databases">
        <title>The genomes of Aspergillus section Nigri reveals drivers in fungal speciation.</title>
        <authorList>
            <consortium name="DOE Joint Genome Institute"/>
            <person name="Vesth T.C."/>
            <person name="Nybo J."/>
            <person name="Theobald S."/>
            <person name="Brandl J."/>
            <person name="Frisvad J.C."/>
            <person name="Nielsen K.F."/>
            <person name="Lyhne E.K."/>
            <person name="Kogle M.E."/>
            <person name="Kuo A."/>
            <person name="Riley R."/>
            <person name="Clum A."/>
            <person name="Nolan M."/>
            <person name="Lipzen A."/>
            <person name="Salamov A."/>
            <person name="Henrissat B."/>
            <person name="Wiebenga A."/>
            <person name="De vries R.P."/>
            <person name="Grigoriev I.V."/>
            <person name="Mortensen U.H."/>
            <person name="Andersen M.R."/>
            <person name="Baker S.E."/>
        </authorList>
    </citation>
    <scope>NUCLEOTIDE SEQUENCE [LARGE SCALE GENOMIC DNA]</scope>
    <source>
        <strain evidence="13 14">CBS 101889</strain>
    </source>
</reference>
<protein>
    <recommendedName>
        <fullName evidence="9">Pumilio homology domain family member 3</fullName>
    </recommendedName>
</protein>
<dbReference type="GeneID" id="37194934"/>
<feature type="compositionally biased region" description="Polar residues" evidence="11">
    <location>
        <begin position="83"/>
        <end position="119"/>
    </location>
</feature>
<dbReference type="PROSITE" id="PS50303">
    <property type="entry name" value="PUM_HD"/>
    <property type="match status" value="1"/>
</dbReference>
<feature type="repeat" description="Pumilio" evidence="10">
    <location>
        <begin position="531"/>
        <end position="566"/>
    </location>
</feature>
<evidence type="ECO:0000256" key="2">
    <source>
        <dbReference type="ARBA" id="ARBA00022490"/>
    </source>
</evidence>
<dbReference type="InterPro" id="IPR011989">
    <property type="entry name" value="ARM-like"/>
</dbReference>
<keyword evidence="2" id="KW-0963">Cytoplasm</keyword>
<keyword evidence="14" id="KW-1185">Reference proteome</keyword>
<organism evidence="13 14">
    <name type="scientific">Aspergillus homomorphus (strain CBS 101889)</name>
    <dbReference type="NCBI Taxonomy" id="1450537"/>
    <lineage>
        <taxon>Eukaryota</taxon>
        <taxon>Fungi</taxon>
        <taxon>Dikarya</taxon>
        <taxon>Ascomycota</taxon>
        <taxon>Pezizomycotina</taxon>
        <taxon>Eurotiomycetes</taxon>
        <taxon>Eurotiomycetidae</taxon>
        <taxon>Eurotiales</taxon>
        <taxon>Aspergillaceae</taxon>
        <taxon>Aspergillus</taxon>
        <taxon>Aspergillus subgen. Circumdati</taxon>
    </lineage>
</organism>
<name>A0A395HK44_ASPHC</name>
<keyword evidence="4" id="KW-0698">rRNA processing</keyword>
<dbReference type="STRING" id="1450537.A0A395HK44"/>
<dbReference type="InterPro" id="IPR033712">
    <property type="entry name" value="Pumilio_RNA-bd"/>
</dbReference>
<feature type="repeat" description="Pumilio" evidence="10">
    <location>
        <begin position="711"/>
        <end position="746"/>
    </location>
</feature>
<feature type="repeat" description="Pumilio" evidence="10">
    <location>
        <begin position="567"/>
        <end position="602"/>
    </location>
</feature>
<evidence type="ECO:0000256" key="6">
    <source>
        <dbReference type="ARBA" id="ARBA00022884"/>
    </source>
</evidence>
<dbReference type="GO" id="GO:0005737">
    <property type="term" value="C:cytoplasm"/>
    <property type="evidence" value="ECO:0007669"/>
    <property type="project" value="UniProtKB-SubCell"/>
</dbReference>
<keyword evidence="6" id="KW-0694">RNA-binding</keyword>
<proteinExistence type="inferred from homology"/>
<dbReference type="VEuPathDB" id="FungiDB:BO97DRAFT_221469"/>
<feature type="compositionally biased region" description="Polar residues" evidence="11">
    <location>
        <begin position="191"/>
        <end position="200"/>
    </location>
</feature>
<gene>
    <name evidence="13" type="ORF">BO97DRAFT_221469</name>
</gene>
<dbReference type="OrthoDB" id="668540at2759"/>
<dbReference type="GO" id="GO:0003730">
    <property type="term" value="F:mRNA 3'-UTR binding"/>
    <property type="evidence" value="ECO:0007669"/>
    <property type="project" value="TreeGrafter"/>
</dbReference>
<dbReference type="GO" id="GO:0000288">
    <property type="term" value="P:nuclear-transcribed mRNA catabolic process, deadenylation-dependent decay"/>
    <property type="evidence" value="ECO:0007669"/>
    <property type="project" value="TreeGrafter"/>
</dbReference>
<feature type="repeat" description="Pumilio" evidence="10">
    <location>
        <begin position="603"/>
        <end position="638"/>
    </location>
</feature>
<evidence type="ECO:0000256" key="1">
    <source>
        <dbReference type="ARBA" id="ARBA00004496"/>
    </source>
</evidence>
<dbReference type="PANTHER" id="PTHR12537">
    <property type="entry name" value="RNA BINDING PROTEIN PUMILIO-RELATED"/>
    <property type="match status" value="1"/>
</dbReference>